<proteinExistence type="inferred from homology"/>
<sequence length="123" mass="14499">MKENLGKLKKLKDTLEVIPNNFPEADFPNRFETSELSALCPFTSHPDFYTLIITYKPDKLLIELKSFKLYIEKFRNLRTTHETLLNIIFEDFNSLLSPKFLRVELRVNIRGGIKTTLYREEGE</sequence>
<dbReference type="SUPFAM" id="SSF55620">
    <property type="entry name" value="Tetrahydrobiopterin biosynthesis enzymes-like"/>
    <property type="match status" value="1"/>
</dbReference>
<evidence type="ECO:0000256" key="4">
    <source>
        <dbReference type="ARBA" id="ARBA00023002"/>
    </source>
</evidence>
<dbReference type="Gene3D" id="3.30.1130.10">
    <property type="match status" value="1"/>
</dbReference>
<dbReference type="GO" id="GO:0033739">
    <property type="term" value="F:preQ1 synthase activity"/>
    <property type="evidence" value="ECO:0007669"/>
    <property type="project" value="InterPro"/>
</dbReference>
<keyword evidence="4" id="KW-0560">Oxidoreductase</keyword>
<dbReference type="GO" id="GO:0005737">
    <property type="term" value="C:cytoplasm"/>
    <property type="evidence" value="ECO:0007669"/>
    <property type="project" value="InterPro"/>
</dbReference>
<gene>
    <name evidence="5" type="ORF">S03H2_10629</name>
</gene>
<organism evidence="5">
    <name type="scientific">marine sediment metagenome</name>
    <dbReference type="NCBI Taxonomy" id="412755"/>
    <lineage>
        <taxon>unclassified sequences</taxon>
        <taxon>metagenomes</taxon>
        <taxon>ecological metagenomes</taxon>
    </lineage>
</organism>
<dbReference type="InterPro" id="IPR050084">
    <property type="entry name" value="NADPH_dep_7-cyano-7-deazaG_red"/>
</dbReference>
<name>X1EVP6_9ZZZZ</name>
<evidence type="ECO:0000256" key="2">
    <source>
        <dbReference type="ARBA" id="ARBA00022785"/>
    </source>
</evidence>
<reference evidence="5" key="1">
    <citation type="journal article" date="2014" name="Front. Microbiol.">
        <title>High frequency of phylogenetically diverse reductive dehalogenase-homologous genes in deep subseafloor sedimentary metagenomes.</title>
        <authorList>
            <person name="Kawai M."/>
            <person name="Futagami T."/>
            <person name="Toyoda A."/>
            <person name="Takaki Y."/>
            <person name="Nishi S."/>
            <person name="Hori S."/>
            <person name="Arai W."/>
            <person name="Tsubouchi T."/>
            <person name="Morono Y."/>
            <person name="Uchiyama I."/>
            <person name="Ito T."/>
            <person name="Fujiyama A."/>
            <person name="Inagaki F."/>
            <person name="Takami H."/>
        </authorList>
    </citation>
    <scope>NUCLEOTIDE SEQUENCE</scope>
    <source>
        <strain evidence="5">Expedition CK06-06</strain>
    </source>
</reference>
<dbReference type="PANTHER" id="PTHR34354:SF1">
    <property type="entry name" value="NADPH-DEPENDENT 7-CYANO-7-DEAZAGUANINE REDUCTASE"/>
    <property type="match status" value="1"/>
</dbReference>
<dbReference type="HAMAP" id="MF_00818">
    <property type="entry name" value="QueF_type1"/>
    <property type="match status" value="1"/>
</dbReference>
<dbReference type="InterPro" id="IPR029500">
    <property type="entry name" value="QueF"/>
</dbReference>
<evidence type="ECO:0008006" key="6">
    <source>
        <dbReference type="Google" id="ProtNLM"/>
    </source>
</evidence>
<dbReference type="GO" id="GO:0008616">
    <property type="term" value="P:tRNA queuosine(34) biosynthetic process"/>
    <property type="evidence" value="ECO:0007669"/>
    <property type="project" value="UniProtKB-KW"/>
</dbReference>
<accession>X1EVP6</accession>
<protein>
    <recommendedName>
        <fullName evidence="6">NADPH-dependent 7-cyano-7-deazaguanine reductase N-terminal domain-containing protein</fullName>
    </recommendedName>
</protein>
<keyword evidence="1" id="KW-0963">Cytoplasm</keyword>
<evidence type="ECO:0000313" key="5">
    <source>
        <dbReference type="EMBL" id="GAH36637.1"/>
    </source>
</evidence>
<dbReference type="PANTHER" id="PTHR34354">
    <property type="entry name" value="NADPH-DEPENDENT 7-CYANO-7-DEAZAGUANINE REDUCTASE"/>
    <property type="match status" value="1"/>
</dbReference>
<dbReference type="EMBL" id="BARU01005455">
    <property type="protein sequence ID" value="GAH36637.1"/>
    <property type="molecule type" value="Genomic_DNA"/>
</dbReference>
<comment type="caution">
    <text evidence="5">The sequence shown here is derived from an EMBL/GenBank/DDBJ whole genome shotgun (WGS) entry which is preliminary data.</text>
</comment>
<dbReference type="InterPro" id="IPR016856">
    <property type="entry name" value="QueF_type1"/>
</dbReference>
<dbReference type="Pfam" id="PF14489">
    <property type="entry name" value="QueF"/>
    <property type="match status" value="1"/>
</dbReference>
<evidence type="ECO:0000256" key="3">
    <source>
        <dbReference type="ARBA" id="ARBA00022857"/>
    </source>
</evidence>
<dbReference type="InterPro" id="IPR043133">
    <property type="entry name" value="GTP-CH-I_C/QueF"/>
</dbReference>
<keyword evidence="3" id="KW-0521">NADP</keyword>
<keyword evidence="2" id="KW-0671">Queuosine biosynthesis</keyword>
<dbReference type="AlphaFoldDB" id="X1EVP6"/>
<dbReference type="NCBIfam" id="TIGR03139">
    <property type="entry name" value="QueF-II"/>
    <property type="match status" value="1"/>
</dbReference>
<evidence type="ECO:0000256" key="1">
    <source>
        <dbReference type="ARBA" id="ARBA00022490"/>
    </source>
</evidence>